<dbReference type="AlphaFoldDB" id="A0A3N4HPX0"/>
<keyword evidence="2" id="KW-0690">Ribosome biogenesis</keyword>
<keyword evidence="8 12" id="KW-0694">RNA-binding</keyword>
<evidence type="ECO:0000256" key="6">
    <source>
        <dbReference type="ARBA" id="ARBA00022806"/>
    </source>
</evidence>
<dbReference type="GO" id="GO:0006364">
    <property type="term" value="P:rRNA processing"/>
    <property type="evidence" value="ECO:0007669"/>
    <property type="project" value="UniProtKB-KW"/>
</dbReference>
<keyword evidence="18" id="KW-1185">Reference proteome</keyword>
<keyword evidence="6 11" id="KW-0347">Helicase</keyword>
<evidence type="ECO:0000256" key="5">
    <source>
        <dbReference type="ARBA" id="ARBA00022801"/>
    </source>
</evidence>
<evidence type="ECO:0000256" key="13">
    <source>
        <dbReference type="SAM" id="MobiDB-lite"/>
    </source>
</evidence>
<dbReference type="InterPro" id="IPR014001">
    <property type="entry name" value="Helicase_ATP-bd"/>
</dbReference>
<dbReference type="SMART" id="SM00490">
    <property type="entry name" value="HELICc"/>
    <property type="match status" value="1"/>
</dbReference>
<evidence type="ECO:0000256" key="10">
    <source>
        <dbReference type="PROSITE-ProRule" id="PRU00552"/>
    </source>
</evidence>
<dbReference type="STRING" id="1160509.A0A3N4HPX0"/>
<dbReference type="SUPFAM" id="SSF52540">
    <property type="entry name" value="P-loop containing nucleoside triphosphate hydrolases"/>
    <property type="match status" value="1"/>
</dbReference>
<dbReference type="Pfam" id="PF00271">
    <property type="entry name" value="Helicase_C"/>
    <property type="match status" value="1"/>
</dbReference>
<dbReference type="OrthoDB" id="7396459at2759"/>
<evidence type="ECO:0000256" key="1">
    <source>
        <dbReference type="ARBA" id="ARBA00004604"/>
    </source>
</evidence>
<gene>
    <name evidence="17" type="ORF">BJ508DRAFT_313383</name>
</gene>
<evidence type="ECO:0000259" key="14">
    <source>
        <dbReference type="PROSITE" id="PS51192"/>
    </source>
</evidence>
<feature type="region of interest" description="Disordered" evidence="13">
    <location>
        <begin position="584"/>
        <end position="660"/>
    </location>
</feature>
<evidence type="ECO:0000256" key="9">
    <source>
        <dbReference type="ARBA" id="ARBA00023242"/>
    </source>
</evidence>
<proteinExistence type="inferred from homology"/>
<evidence type="ECO:0000256" key="12">
    <source>
        <dbReference type="RuleBase" id="RU365068"/>
    </source>
</evidence>
<dbReference type="CDD" id="cd18787">
    <property type="entry name" value="SF2_C_DEAD"/>
    <property type="match status" value="1"/>
</dbReference>
<evidence type="ECO:0000313" key="17">
    <source>
        <dbReference type="EMBL" id="RPA73870.1"/>
    </source>
</evidence>
<dbReference type="Pfam" id="PF00270">
    <property type="entry name" value="DEAD"/>
    <property type="match status" value="1"/>
</dbReference>
<feature type="domain" description="Helicase C-terminal" evidence="15">
    <location>
        <begin position="323"/>
        <end position="480"/>
    </location>
</feature>
<keyword evidence="9" id="KW-0539">Nucleus</keyword>
<dbReference type="GO" id="GO:0005730">
    <property type="term" value="C:nucleolus"/>
    <property type="evidence" value="ECO:0007669"/>
    <property type="project" value="UniProtKB-SubCell"/>
</dbReference>
<accession>A0A3N4HPX0</accession>
<dbReference type="PROSITE" id="PS51195">
    <property type="entry name" value="Q_MOTIF"/>
    <property type="match status" value="1"/>
</dbReference>
<dbReference type="GO" id="GO:0003724">
    <property type="term" value="F:RNA helicase activity"/>
    <property type="evidence" value="ECO:0007669"/>
    <property type="project" value="UniProtKB-EC"/>
</dbReference>
<dbReference type="InterPro" id="IPR001650">
    <property type="entry name" value="Helicase_C-like"/>
</dbReference>
<evidence type="ECO:0000313" key="18">
    <source>
        <dbReference type="Proteomes" id="UP000275078"/>
    </source>
</evidence>
<dbReference type="GO" id="GO:0005524">
    <property type="term" value="F:ATP binding"/>
    <property type="evidence" value="ECO:0007669"/>
    <property type="project" value="UniProtKB-UniRule"/>
</dbReference>
<dbReference type="InterPro" id="IPR027417">
    <property type="entry name" value="P-loop_NTPase"/>
</dbReference>
<comment type="function">
    <text evidence="12">RNA helicase.</text>
</comment>
<dbReference type="InterPro" id="IPR025313">
    <property type="entry name" value="SPB4-like_CTE"/>
</dbReference>
<evidence type="ECO:0000256" key="4">
    <source>
        <dbReference type="ARBA" id="ARBA00022741"/>
    </source>
</evidence>
<dbReference type="Proteomes" id="UP000275078">
    <property type="component" value="Unassembled WGS sequence"/>
</dbReference>
<feature type="domain" description="Helicase ATP-binding" evidence="14">
    <location>
        <begin position="67"/>
        <end position="276"/>
    </location>
</feature>
<dbReference type="PROSITE" id="PS51192">
    <property type="entry name" value="HELICASE_ATP_BIND_1"/>
    <property type="match status" value="1"/>
</dbReference>
<keyword evidence="7 11" id="KW-0067">ATP-binding</keyword>
<evidence type="ECO:0000256" key="11">
    <source>
        <dbReference type="RuleBase" id="RU000492"/>
    </source>
</evidence>
<evidence type="ECO:0000259" key="16">
    <source>
        <dbReference type="PROSITE" id="PS51195"/>
    </source>
</evidence>
<evidence type="ECO:0000256" key="2">
    <source>
        <dbReference type="ARBA" id="ARBA00022517"/>
    </source>
</evidence>
<feature type="compositionally biased region" description="Basic and acidic residues" evidence="13">
    <location>
        <begin position="649"/>
        <end position="660"/>
    </location>
</feature>
<organism evidence="17 18">
    <name type="scientific">Ascobolus immersus RN42</name>
    <dbReference type="NCBI Taxonomy" id="1160509"/>
    <lineage>
        <taxon>Eukaryota</taxon>
        <taxon>Fungi</taxon>
        <taxon>Dikarya</taxon>
        <taxon>Ascomycota</taxon>
        <taxon>Pezizomycotina</taxon>
        <taxon>Pezizomycetes</taxon>
        <taxon>Pezizales</taxon>
        <taxon>Ascobolaceae</taxon>
        <taxon>Ascobolus</taxon>
    </lineage>
</organism>
<keyword evidence="3" id="KW-0698">rRNA processing</keyword>
<feature type="short sequence motif" description="Q motif" evidence="10">
    <location>
        <begin position="36"/>
        <end position="64"/>
    </location>
</feature>
<feature type="domain" description="DEAD-box RNA helicase Q" evidence="16">
    <location>
        <begin position="36"/>
        <end position="64"/>
    </location>
</feature>
<dbReference type="InterPro" id="IPR011545">
    <property type="entry name" value="DEAD/DEAH_box_helicase_dom"/>
</dbReference>
<feature type="compositionally biased region" description="Basic and acidic residues" evidence="13">
    <location>
        <begin position="1"/>
        <end position="11"/>
    </location>
</feature>
<dbReference type="GO" id="GO:0016887">
    <property type="term" value="F:ATP hydrolysis activity"/>
    <property type="evidence" value="ECO:0007669"/>
    <property type="project" value="RHEA"/>
</dbReference>
<evidence type="ECO:0000256" key="7">
    <source>
        <dbReference type="ARBA" id="ARBA00022840"/>
    </source>
</evidence>
<feature type="compositionally biased region" description="Basic and acidic residues" evidence="13">
    <location>
        <begin position="629"/>
        <end position="642"/>
    </location>
</feature>
<keyword evidence="5 11" id="KW-0378">Hydrolase</keyword>
<dbReference type="CDD" id="cd17960">
    <property type="entry name" value="DEADc_DDX55"/>
    <property type="match status" value="1"/>
</dbReference>
<dbReference type="EC" id="3.6.4.13" evidence="12"/>
<comment type="similarity">
    <text evidence="11">Belongs to the DEAD box helicase family.</text>
</comment>
<evidence type="ECO:0000256" key="3">
    <source>
        <dbReference type="ARBA" id="ARBA00022552"/>
    </source>
</evidence>
<reference evidence="17 18" key="1">
    <citation type="journal article" date="2018" name="Nat. Ecol. Evol.">
        <title>Pezizomycetes genomes reveal the molecular basis of ectomycorrhizal truffle lifestyle.</title>
        <authorList>
            <person name="Murat C."/>
            <person name="Payen T."/>
            <person name="Noel B."/>
            <person name="Kuo A."/>
            <person name="Morin E."/>
            <person name="Chen J."/>
            <person name="Kohler A."/>
            <person name="Krizsan K."/>
            <person name="Balestrini R."/>
            <person name="Da Silva C."/>
            <person name="Montanini B."/>
            <person name="Hainaut M."/>
            <person name="Levati E."/>
            <person name="Barry K.W."/>
            <person name="Belfiori B."/>
            <person name="Cichocki N."/>
            <person name="Clum A."/>
            <person name="Dockter R.B."/>
            <person name="Fauchery L."/>
            <person name="Guy J."/>
            <person name="Iotti M."/>
            <person name="Le Tacon F."/>
            <person name="Lindquist E.A."/>
            <person name="Lipzen A."/>
            <person name="Malagnac F."/>
            <person name="Mello A."/>
            <person name="Molinier V."/>
            <person name="Miyauchi S."/>
            <person name="Poulain J."/>
            <person name="Riccioni C."/>
            <person name="Rubini A."/>
            <person name="Sitrit Y."/>
            <person name="Splivallo R."/>
            <person name="Traeger S."/>
            <person name="Wang M."/>
            <person name="Zifcakova L."/>
            <person name="Wipf D."/>
            <person name="Zambonelli A."/>
            <person name="Paolocci F."/>
            <person name="Nowrousian M."/>
            <person name="Ottonello S."/>
            <person name="Baldrian P."/>
            <person name="Spatafora J.W."/>
            <person name="Henrissat B."/>
            <person name="Nagy L.G."/>
            <person name="Aury J.M."/>
            <person name="Wincker P."/>
            <person name="Grigoriev I.V."/>
            <person name="Bonfante P."/>
            <person name="Martin F.M."/>
        </authorList>
    </citation>
    <scope>NUCLEOTIDE SEQUENCE [LARGE SCALE GENOMIC DNA]</scope>
    <source>
        <strain evidence="17 18">RN42</strain>
    </source>
</reference>
<evidence type="ECO:0000259" key="15">
    <source>
        <dbReference type="PROSITE" id="PS51194"/>
    </source>
</evidence>
<sequence>MSGKATKETKSKKTKSTKGKEPKGTADAAVESARLWTSLKPPLSPWLQEALLTMDFKKMTPVQAGVVPLFLGNKDVVVEAVTGSGKTLAFLIPMIERLLRADVPKKHHVQGIIISPTRELASQIHTVLNQILAFHPASATPEKPEEMDALTRYTLSSSSLQTQTERAIKPQLLVGGSQTAAQDLKQFLSTSPNLLIGTPGRLNDILTSPYVHTTEASFEALVLDEADKLLDMGFSETLTAIISRLPKQRRTGLFSASITDALVAQLVKAGLRNPVKIVVKVRHGGELQEEKRTPASLEMAYLSATHVQKIAYLQRIFSTPSPLFPSPLDRPQKAIIYLSTCAQVDYLSSLLPPSSILPKTTANLIPLHGKLAASVRTKNFHTFTTSTTPSILLTTDLAARGLDIPQVDLVIQMDAPSDPKSFLHRAGRAGRAGRKGLAILFLNPGREHEYVDFLDVRKTPVALLPESRIGPVPTQPECDKLIDSMRTVVKSNRAVYEKGLRAFVSWVKAYGKHQCASIFRLADLDWVDLAHGFALLHLPKMPELKAMKEPPSLGLPPFDLASIPYVSAHLEQQRQELLKAAKESKTQGLTGTAPIISETGTPISASKQKEILKAKAKRKRPPPRSEAWSGKKEQKDVREERREKKKVRREAGMDEESKKKLAEVNALVEEVKRRGVLRDEVEVRREKK</sequence>
<dbReference type="SMART" id="SM01178">
    <property type="entry name" value="DUF4217"/>
    <property type="match status" value="1"/>
</dbReference>
<dbReference type="SMART" id="SM00487">
    <property type="entry name" value="DEXDc"/>
    <property type="match status" value="1"/>
</dbReference>
<comment type="subcellular location">
    <subcellularLocation>
        <location evidence="1">Nucleus</location>
        <location evidence="1">Nucleolus</location>
    </subcellularLocation>
</comment>
<comment type="domain">
    <text evidence="12">The Q motif is unique to and characteristic of the DEAD box family of RNA helicases and controls ATP binding and hydrolysis.</text>
</comment>
<dbReference type="EMBL" id="ML119808">
    <property type="protein sequence ID" value="RPA73870.1"/>
    <property type="molecule type" value="Genomic_DNA"/>
</dbReference>
<dbReference type="Gene3D" id="3.40.50.300">
    <property type="entry name" value="P-loop containing nucleotide triphosphate hydrolases"/>
    <property type="match status" value="2"/>
</dbReference>
<protein>
    <recommendedName>
        <fullName evidence="12">ATP-dependent RNA helicase</fullName>
        <ecNumber evidence="12">3.6.4.13</ecNumber>
    </recommendedName>
</protein>
<dbReference type="GO" id="GO:0003723">
    <property type="term" value="F:RNA binding"/>
    <property type="evidence" value="ECO:0007669"/>
    <property type="project" value="UniProtKB-UniRule"/>
</dbReference>
<dbReference type="InterPro" id="IPR000629">
    <property type="entry name" value="RNA-helicase_DEAD-box_CS"/>
</dbReference>
<feature type="region of interest" description="Disordered" evidence="13">
    <location>
        <begin position="1"/>
        <end position="27"/>
    </location>
</feature>
<keyword evidence="4 11" id="KW-0547">Nucleotide-binding</keyword>
<evidence type="ECO:0000256" key="8">
    <source>
        <dbReference type="ARBA" id="ARBA00022884"/>
    </source>
</evidence>
<comment type="catalytic activity">
    <reaction evidence="12">
        <text>ATP + H2O = ADP + phosphate + H(+)</text>
        <dbReference type="Rhea" id="RHEA:13065"/>
        <dbReference type="ChEBI" id="CHEBI:15377"/>
        <dbReference type="ChEBI" id="CHEBI:15378"/>
        <dbReference type="ChEBI" id="CHEBI:30616"/>
        <dbReference type="ChEBI" id="CHEBI:43474"/>
        <dbReference type="ChEBI" id="CHEBI:456216"/>
        <dbReference type="EC" id="3.6.4.13"/>
    </reaction>
</comment>
<name>A0A3N4HPX0_ASCIM</name>
<dbReference type="Pfam" id="PF13959">
    <property type="entry name" value="CTE_SPB4"/>
    <property type="match status" value="1"/>
</dbReference>
<dbReference type="InterPro" id="IPR014014">
    <property type="entry name" value="RNA_helicase_DEAD_Q_motif"/>
</dbReference>
<dbReference type="PROSITE" id="PS51194">
    <property type="entry name" value="HELICASE_CTER"/>
    <property type="match status" value="1"/>
</dbReference>
<dbReference type="PROSITE" id="PS00039">
    <property type="entry name" value="DEAD_ATP_HELICASE"/>
    <property type="match status" value="1"/>
</dbReference>
<dbReference type="PANTHER" id="PTHR24031">
    <property type="entry name" value="RNA HELICASE"/>
    <property type="match status" value="1"/>
</dbReference>